<proteinExistence type="predicted"/>
<dbReference type="Gene3D" id="3.40.50.150">
    <property type="entry name" value="Vaccinia Virus protein VP39"/>
    <property type="match status" value="1"/>
</dbReference>
<sequence length="28" mass="3342">MNYRHSYHAGNFADVMKHVLLLQLLTRL</sequence>
<dbReference type="AlphaFoldDB" id="A0A6L3MIN9"/>
<keyword evidence="1" id="KW-0808">Transferase</keyword>
<evidence type="ECO:0000313" key="2">
    <source>
        <dbReference type="Proteomes" id="UP000473470"/>
    </source>
</evidence>
<protein>
    <submittedName>
        <fullName evidence="1">23S rRNA (Adenine(2030)-N(6))-methyltransferase RlmJ</fullName>
    </submittedName>
</protein>
<dbReference type="EMBL" id="VZOK01000355">
    <property type="protein sequence ID" value="KAB0626268.1"/>
    <property type="molecule type" value="Genomic_DNA"/>
</dbReference>
<evidence type="ECO:0000313" key="1">
    <source>
        <dbReference type="EMBL" id="KAB0626268.1"/>
    </source>
</evidence>
<name>A0A6L3MIN9_9BURK</name>
<accession>A0A6L3MIN9</accession>
<feature type="non-terminal residue" evidence="1">
    <location>
        <position position="28"/>
    </location>
</feature>
<keyword evidence="1" id="KW-0489">Methyltransferase</keyword>
<gene>
    <name evidence="1" type="ORF">F7R25_38120</name>
</gene>
<reference evidence="1 2" key="1">
    <citation type="submission" date="2019-09" db="EMBL/GenBank/DDBJ databases">
        <title>Draft genome sequences of 48 bacterial type strains from the CCUG.</title>
        <authorList>
            <person name="Tunovic T."/>
            <person name="Pineiro-Iglesias B."/>
            <person name="Unosson C."/>
            <person name="Inganas E."/>
            <person name="Ohlen M."/>
            <person name="Cardew S."/>
            <person name="Jensie-Markopoulos S."/>
            <person name="Salva-Serra F."/>
            <person name="Jaen-Luchoro D."/>
            <person name="Karlsson R."/>
            <person name="Svensson-Stadler L."/>
            <person name="Chun J."/>
            <person name="Moore E."/>
        </authorList>
    </citation>
    <scope>NUCLEOTIDE SEQUENCE [LARGE SCALE GENOMIC DNA]</scope>
    <source>
        <strain evidence="1 2">CCUG 65686</strain>
    </source>
</reference>
<comment type="caution">
    <text evidence="1">The sequence shown here is derived from an EMBL/GenBank/DDBJ whole genome shotgun (WGS) entry which is preliminary data.</text>
</comment>
<dbReference type="Proteomes" id="UP000473470">
    <property type="component" value="Unassembled WGS sequence"/>
</dbReference>
<dbReference type="GO" id="GO:0008168">
    <property type="term" value="F:methyltransferase activity"/>
    <property type="evidence" value="ECO:0007669"/>
    <property type="project" value="UniProtKB-KW"/>
</dbReference>
<organism evidence="1 2">
    <name type="scientific">Burkholderia stagnalis</name>
    <dbReference type="NCBI Taxonomy" id="1503054"/>
    <lineage>
        <taxon>Bacteria</taxon>
        <taxon>Pseudomonadati</taxon>
        <taxon>Pseudomonadota</taxon>
        <taxon>Betaproteobacteria</taxon>
        <taxon>Burkholderiales</taxon>
        <taxon>Burkholderiaceae</taxon>
        <taxon>Burkholderia</taxon>
        <taxon>Burkholderia cepacia complex</taxon>
    </lineage>
</organism>
<dbReference type="SUPFAM" id="SSF53335">
    <property type="entry name" value="S-adenosyl-L-methionine-dependent methyltransferases"/>
    <property type="match status" value="1"/>
</dbReference>
<dbReference type="InterPro" id="IPR029063">
    <property type="entry name" value="SAM-dependent_MTases_sf"/>
</dbReference>
<dbReference type="GO" id="GO:0032259">
    <property type="term" value="P:methylation"/>
    <property type="evidence" value="ECO:0007669"/>
    <property type="project" value="UniProtKB-KW"/>
</dbReference>